<sequence length="376" mass="39243">MKKSSATILTIGAMMSSVSYAQSTVTLYGIVDTSIMYIHNSGGHSTQIGMASGAESGSRFGLKGTEDLAGGLKAVFQLENGFNSTNGNLGQGGRMFGRQAYVGLSGNGWGTVTMGRQYDPLVDLVQPVQGDNYLGGFFTSPGDIDNADNSARINNSVKWVSPTWSGLKFEAMYALGGVAGSTGSGQTYSGAASYNIGALSLAAGYLHIDNGNVTLSSRGTSTSDSLFNSSVNSAYSSSRSINIARAGGNYVLGSVTLGGYYSFSQYNSDGSSTFTNSQKYHNGEVYAVWQVSPTVLTEVGYDYMKSSGDSSAKQHQFSIGADYFLSKRTDLYAVAAYAHASGENGAGSAQAVIGSNDVDSGSNKQALVVVGLRHRF</sequence>
<name>A0ABX4UT23_9BURK</name>
<dbReference type="InterPro" id="IPR001702">
    <property type="entry name" value="Porin_Gram-ve"/>
</dbReference>
<comment type="subunit">
    <text evidence="2">Homotrimer.</text>
</comment>
<comment type="subcellular location">
    <subcellularLocation>
        <location evidence="1">Cell outer membrane</location>
        <topology evidence="1">Multi-pass membrane protein</topology>
    </subcellularLocation>
</comment>
<dbReference type="InterPro" id="IPR002299">
    <property type="entry name" value="Porin_Neis"/>
</dbReference>
<dbReference type="PRINTS" id="PR00184">
    <property type="entry name" value="NEISSPPORIN"/>
</dbReference>
<keyword evidence="7" id="KW-0406">Ion transport</keyword>
<dbReference type="RefSeq" id="WP_102636780.1">
    <property type="nucleotide sequence ID" value="NZ_CADIJZ010000073.1"/>
</dbReference>
<dbReference type="PANTHER" id="PTHR34501">
    <property type="entry name" value="PROTEIN YDDL-RELATED"/>
    <property type="match status" value="1"/>
</dbReference>
<accession>A0ABX4UT23</accession>
<evidence type="ECO:0000256" key="2">
    <source>
        <dbReference type="ARBA" id="ARBA00011233"/>
    </source>
</evidence>
<keyword evidence="5" id="KW-0812">Transmembrane</keyword>
<keyword evidence="3" id="KW-0813">Transport</keyword>
<evidence type="ECO:0000256" key="7">
    <source>
        <dbReference type="ARBA" id="ARBA00023065"/>
    </source>
</evidence>
<dbReference type="SUPFAM" id="SSF56935">
    <property type="entry name" value="Porins"/>
    <property type="match status" value="1"/>
</dbReference>
<keyword evidence="6 11" id="KW-0732">Signal</keyword>
<keyword evidence="10" id="KW-0998">Cell outer membrane</keyword>
<evidence type="ECO:0000256" key="1">
    <source>
        <dbReference type="ARBA" id="ARBA00004571"/>
    </source>
</evidence>
<dbReference type="EMBL" id="PNXY01000074">
    <property type="protein sequence ID" value="PMS17575.1"/>
    <property type="molecule type" value="Genomic_DNA"/>
</dbReference>
<keyword evidence="9" id="KW-0472">Membrane</keyword>
<feature type="signal peptide" evidence="11">
    <location>
        <begin position="1"/>
        <end position="21"/>
    </location>
</feature>
<dbReference type="PRINTS" id="PR00182">
    <property type="entry name" value="ECOLNEIPORIN"/>
</dbReference>
<reference evidence="13 14" key="1">
    <citation type="submission" date="2018-01" db="EMBL/GenBank/DDBJ databases">
        <title>Whole genome analyses suggest that Burkholderia sensu lato contains two further novel genera in the rhizoxinica-symbiotica group Mycetohabitans gen. nov., and Trinickia gen. nov.: implications for the evolution of diazotrophy and nodulation in the Burkholderiaceae.</title>
        <authorList>
            <person name="Estrada-de los Santos P."/>
            <person name="Palmer M."/>
            <person name="Chavez-Ramirez B."/>
            <person name="Beukes C."/>
            <person name="Steenkamp E.T."/>
            <person name="Hirsch A.M."/>
            <person name="Manyaka P."/>
            <person name="Maluk M."/>
            <person name="Lafos M."/>
            <person name="Crook M."/>
            <person name="Gross E."/>
            <person name="Simon M.F."/>
            <person name="Bueno dos Reis Junior F."/>
            <person name="Poole P.S."/>
            <person name="Venter S.N."/>
            <person name="James E.K."/>
        </authorList>
    </citation>
    <scope>NUCLEOTIDE SEQUENCE [LARGE SCALE GENOMIC DNA]</scope>
    <source>
        <strain evidence="13 14">WSM 3937</strain>
    </source>
</reference>
<keyword evidence="14" id="KW-1185">Reference proteome</keyword>
<dbReference type="PANTHER" id="PTHR34501:SF9">
    <property type="entry name" value="MAJOR OUTER MEMBRANE PROTEIN P.IA"/>
    <property type="match status" value="1"/>
</dbReference>
<keyword evidence="8" id="KW-0626">Porin</keyword>
<evidence type="ECO:0000256" key="11">
    <source>
        <dbReference type="SAM" id="SignalP"/>
    </source>
</evidence>
<evidence type="ECO:0000313" key="13">
    <source>
        <dbReference type="EMBL" id="PMS17575.1"/>
    </source>
</evidence>
<keyword evidence="4" id="KW-1134">Transmembrane beta strand</keyword>
<feature type="chain" id="PRO_5046797537" evidence="11">
    <location>
        <begin position="22"/>
        <end position="376"/>
    </location>
</feature>
<gene>
    <name evidence="13" type="ORF">C0Z16_36450</name>
</gene>
<evidence type="ECO:0000256" key="3">
    <source>
        <dbReference type="ARBA" id="ARBA00022448"/>
    </source>
</evidence>
<evidence type="ECO:0000256" key="6">
    <source>
        <dbReference type="ARBA" id="ARBA00022729"/>
    </source>
</evidence>
<proteinExistence type="predicted"/>
<dbReference type="Gene3D" id="2.40.160.10">
    <property type="entry name" value="Porin"/>
    <property type="match status" value="1"/>
</dbReference>
<dbReference type="InterPro" id="IPR050298">
    <property type="entry name" value="Gram-neg_bact_OMP"/>
</dbReference>
<evidence type="ECO:0000313" key="14">
    <source>
        <dbReference type="Proteomes" id="UP000235659"/>
    </source>
</evidence>
<evidence type="ECO:0000256" key="4">
    <source>
        <dbReference type="ARBA" id="ARBA00022452"/>
    </source>
</evidence>
<dbReference type="InterPro" id="IPR023614">
    <property type="entry name" value="Porin_dom_sf"/>
</dbReference>
<feature type="domain" description="Porin" evidence="12">
    <location>
        <begin position="10"/>
        <end position="341"/>
    </location>
</feature>
<evidence type="ECO:0000256" key="9">
    <source>
        <dbReference type="ARBA" id="ARBA00023136"/>
    </source>
</evidence>
<dbReference type="InterPro" id="IPR033900">
    <property type="entry name" value="Gram_neg_porin_domain"/>
</dbReference>
<dbReference type="CDD" id="cd00342">
    <property type="entry name" value="gram_neg_porins"/>
    <property type="match status" value="1"/>
</dbReference>
<protein>
    <submittedName>
        <fullName evidence="13">Porin</fullName>
    </submittedName>
</protein>
<dbReference type="Pfam" id="PF13609">
    <property type="entry name" value="Porin_4"/>
    <property type="match status" value="1"/>
</dbReference>
<evidence type="ECO:0000256" key="8">
    <source>
        <dbReference type="ARBA" id="ARBA00023114"/>
    </source>
</evidence>
<dbReference type="Proteomes" id="UP000235659">
    <property type="component" value="Unassembled WGS sequence"/>
</dbReference>
<evidence type="ECO:0000256" key="10">
    <source>
        <dbReference type="ARBA" id="ARBA00023237"/>
    </source>
</evidence>
<organism evidence="13 14">
    <name type="scientific">Paraburkholderia rhynchosiae</name>
    <dbReference type="NCBI Taxonomy" id="487049"/>
    <lineage>
        <taxon>Bacteria</taxon>
        <taxon>Pseudomonadati</taxon>
        <taxon>Pseudomonadota</taxon>
        <taxon>Betaproteobacteria</taxon>
        <taxon>Burkholderiales</taxon>
        <taxon>Burkholderiaceae</taxon>
        <taxon>Paraburkholderia</taxon>
    </lineage>
</organism>
<evidence type="ECO:0000259" key="12">
    <source>
        <dbReference type="Pfam" id="PF13609"/>
    </source>
</evidence>
<comment type="caution">
    <text evidence="13">The sequence shown here is derived from an EMBL/GenBank/DDBJ whole genome shotgun (WGS) entry which is preliminary data.</text>
</comment>
<evidence type="ECO:0000256" key="5">
    <source>
        <dbReference type="ARBA" id="ARBA00022692"/>
    </source>
</evidence>